<comment type="caution">
    <text evidence="2">The sequence shown here is derived from an EMBL/GenBank/DDBJ whole genome shotgun (WGS) entry which is preliminary data.</text>
</comment>
<evidence type="ECO:0000313" key="3">
    <source>
        <dbReference type="Proteomes" id="UP000886885"/>
    </source>
</evidence>
<name>A0A8X8CHX9_POPTO</name>
<organism evidence="2 3">
    <name type="scientific">Populus tomentosa</name>
    <name type="common">Chinese white poplar</name>
    <dbReference type="NCBI Taxonomy" id="118781"/>
    <lineage>
        <taxon>Eukaryota</taxon>
        <taxon>Viridiplantae</taxon>
        <taxon>Streptophyta</taxon>
        <taxon>Embryophyta</taxon>
        <taxon>Tracheophyta</taxon>
        <taxon>Spermatophyta</taxon>
        <taxon>Magnoliopsida</taxon>
        <taxon>eudicotyledons</taxon>
        <taxon>Gunneridae</taxon>
        <taxon>Pentapetalae</taxon>
        <taxon>rosids</taxon>
        <taxon>fabids</taxon>
        <taxon>Malpighiales</taxon>
        <taxon>Salicaceae</taxon>
        <taxon>Saliceae</taxon>
        <taxon>Populus</taxon>
    </lineage>
</organism>
<feature type="domain" description="F-box" evidence="1">
    <location>
        <begin position="21"/>
        <end position="67"/>
    </location>
</feature>
<evidence type="ECO:0000259" key="1">
    <source>
        <dbReference type="PROSITE" id="PS50181"/>
    </source>
</evidence>
<evidence type="ECO:0000313" key="2">
    <source>
        <dbReference type="EMBL" id="KAG6763311.1"/>
    </source>
</evidence>
<dbReference type="Pfam" id="PF12937">
    <property type="entry name" value="F-box-like"/>
    <property type="match status" value="1"/>
</dbReference>
<protein>
    <recommendedName>
        <fullName evidence="1">F-box domain-containing protein</fullName>
    </recommendedName>
</protein>
<reference evidence="2" key="1">
    <citation type="journal article" date="2020" name="bioRxiv">
        <title>Hybrid origin of Populus tomentosa Carr. identified through genome sequencing and phylogenomic analysis.</title>
        <authorList>
            <person name="An X."/>
            <person name="Gao K."/>
            <person name="Chen Z."/>
            <person name="Li J."/>
            <person name="Yang X."/>
            <person name="Yang X."/>
            <person name="Zhou J."/>
            <person name="Guo T."/>
            <person name="Zhao T."/>
            <person name="Huang S."/>
            <person name="Miao D."/>
            <person name="Khan W.U."/>
            <person name="Rao P."/>
            <person name="Ye M."/>
            <person name="Lei B."/>
            <person name="Liao W."/>
            <person name="Wang J."/>
            <person name="Ji L."/>
            <person name="Li Y."/>
            <person name="Guo B."/>
            <person name="Mustafa N.S."/>
            <person name="Li S."/>
            <person name="Yun Q."/>
            <person name="Keller S.R."/>
            <person name="Mao J."/>
            <person name="Zhang R."/>
            <person name="Strauss S.H."/>
        </authorList>
    </citation>
    <scope>NUCLEOTIDE SEQUENCE</scope>
    <source>
        <strain evidence="2">GM15</strain>
        <tissue evidence="2">Leaf</tissue>
    </source>
</reference>
<dbReference type="OrthoDB" id="10251809at2759"/>
<dbReference type="Proteomes" id="UP000886885">
    <property type="component" value="Chromosome 8D"/>
</dbReference>
<dbReference type="AlphaFoldDB" id="A0A8X8CHX9"/>
<gene>
    <name evidence="2" type="ORF">POTOM_030725</name>
</gene>
<dbReference type="FunFam" id="2.120.10.80:FF:000105">
    <property type="entry name" value="F-box/kelch-repeat protein At1g51550"/>
    <property type="match status" value="1"/>
</dbReference>
<dbReference type="Pfam" id="PF24681">
    <property type="entry name" value="Kelch_KLHDC2_KLHL20_DRC7"/>
    <property type="match status" value="1"/>
</dbReference>
<sequence>MATFFMAKSTPRSSNIGSSSASPIVKLADDHLFTIMLLLPVDSLISFAMTCKRFRSLTTSDTLWESICRREWGSTSVDAFKSSINTNNNQQLPWMRLYKQVSQLDSFSCHKLPDPDSDLMLPTPRASHSLNFVSDCLVLFGGGREGGQPIFHLIRCYDSQIQSLNMLCFLNVPVCVCDASLFDLLVKDAKVMFILVYACSLVLPSVPDSTNHGLGFHCLRIFLLLDHGFNILLAAHAVVPLLIMLLECPFWQLDYWRDLDDTWVAYIGKDFQRMLKWQKVTSGIPSGRFGHTCAVIGENLVLFGGINDRGMRQNDTWVGQVVLSENLGITTLSWRLLDVSSVAPPPRGAHAACCIDKRTMVIHGGIGLYGLRLGDTWILEISENFCSGTWIELVAHPSPPPRSGHTLTCIEGTGTVLFGGRGLGYDVLHDVWLLQASEDQLKWVQMLYNLQDIPEGASLPRVGHSATLILGGRLLIYGGEDSQRHRKGDFWVLDVSKIPSIKEQSTPLNSRGLQANMWRRLKAKGYKPNCRSFHRACADHSGRRLYVFGGMVDSLLHPAEASEMRFDGELFLVKFELETGAVRC</sequence>
<dbReference type="InterPro" id="IPR001810">
    <property type="entry name" value="F-box_dom"/>
</dbReference>
<accession>A0A8X8CHX9</accession>
<dbReference type="PROSITE" id="PS50181">
    <property type="entry name" value="FBOX"/>
    <property type="match status" value="1"/>
</dbReference>
<dbReference type="PANTHER" id="PTHR46175:SF4">
    <property type="entry name" value="BACTERIOOPSIN TRANSCRIPTIONAL ACTIVATOR"/>
    <property type="match status" value="1"/>
</dbReference>
<dbReference type="EMBL" id="JAAWWB010000016">
    <property type="protein sequence ID" value="KAG6763311.1"/>
    <property type="molecule type" value="Genomic_DNA"/>
</dbReference>
<dbReference type="PANTHER" id="PTHR46175">
    <property type="entry name" value="BACTERIOOPSIN TRANSCRIPTIONAL ACTIVATOR"/>
    <property type="match status" value="1"/>
</dbReference>
<proteinExistence type="predicted"/>
<keyword evidence="3" id="KW-1185">Reference proteome</keyword>